<keyword evidence="5" id="KW-0863">Zinc-finger</keyword>
<dbReference type="NCBIfam" id="TIGR00143">
    <property type="entry name" value="hypF"/>
    <property type="match status" value="1"/>
</dbReference>
<comment type="catalytic activity">
    <reaction evidence="9">
        <text>an acyl phosphate + H2O = a carboxylate + phosphate + H(+)</text>
        <dbReference type="Rhea" id="RHEA:14965"/>
        <dbReference type="ChEBI" id="CHEBI:15377"/>
        <dbReference type="ChEBI" id="CHEBI:15378"/>
        <dbReference type="ChEBI" id="CHEBI:29067"/>
        <dbReference type="ChEBI" id="CHEBI:43474"/>
        <dbReference type="ChEBI" id="CHEBI:59918"/>
        <dbReference type="EC" id="3.6.1.7"/>
    </reaction>
</comment>
<dbReference type="Pfam" id="PF17788">
    <property type="entry name" value="HypF_C"/>
    <property type="match status" value="1"/>
</dbReference>
<reference evidence="12 13" key="1">
    <citation type="submission" date="2020-08" db="EMBL/GenBank/DDBJ databases">
        <title>Genemic of Streptomyces polyaspartic.</title>
        <authorList>
            <person name="Liu W."/>
        </authorList>
    </citation>
    <scope>NUCLEOTIDE SEQUENCE [LARGE SCALE GENOMIC DNA]</scope>
    <source>
        <strain evidence="12 13">TRM66268-LWL</strain>
    </source>
</reference>
<dbReference type="Gene3D" id="3.90.870.50">
    <property type="match status" value="1"/>
</dbReference>
<proteinExistence type="inferred from homology"/>
<evidence type="ECO:0000259" key="11">
    <source>
        <dbReference type="PROSITE" id="PS51163"/>
    </source>
</evidence>
<evidence type="ECO:0000259" key="10">
    <source>
        <dbReference type="PROSITE" id="PS51160"/>
    </source>
</evidence>
<dbReference type="InterPro" id="IPR055128">
    <property type="entry name" value="HypF_C_2"/>
</dbReference>
<feature type="domain" description="Acylphosphatase-like" evidence="10">
    <location>
        <begin position="5"/>
        <end position="93"/>
    </location>
</feature>
<dbReference type="Gene3D" id="3.30.110.120">
    <property type="match status" value="1"/>
</dbReference>
<keyword evidence="9" id="KW-0378">Hydrolase</keyword>
<keyword evidence="13" id="KW-1185">Reference proteome</keyword>
<comment type="pathway">
    <text evidence="1">Protein modification; [NiFe] hydrogenase maturation.</text>
</comment>
<dbReference type="SUPFAM" id="SSF54975">
    <property type="entry name" value="Acylphosphatase/BLUF domain-like"/>
    <property type="match status" value="1"/>
</dbReference>
<dbReference type="Proteomes" id="UP000642284">
    <property type="component" value="Unassembled WGS sequence"/>
</dbReference>
<dbReference type="InterPro" id="IPR017945">
    <property type="entry name" value="DHBP_synth_RibB-like_a/b_dom"/>
</dbReference>
<evidence type="ECO:0000256" key="9">
    <source>
        <dbReference type="PROSITE-ProRule" id="PRU00520"/>
    </source>
</evidence>
<keyword evidence="3" id="KW-0436">Ligase</keyword>
<dbReference type="EC" id="6.2.-.-" evidence="8"/>
<dbReference type="InterPro" id="IPR004421">
    <property type="entry name" value="Carbamoyltransferase_HypF"/>
</dbReference>
<comment type="caution">
    <text evidence="12">The sequence shown here is derived from an EMBL/GenBank/DDBJ whole genome shotgun (WGS) entry which is preliminary data.</text>
</comment>
<dbReference type="PANTHER" id="PTHR42959">
    <property type="entry name" value="CARBAMOYLTRANSFERASE"/>
    <property type="match status" value="1"/>
</dbReference>
<dbReference type="RefSeq" id="WP_187816372.1">
    <property type="nucleotide sequence ID" value="NZ_JACTVJ010000012.1"/>
</dbReference>
<keyword evidence="4" id="KW-0479">Metal-binding</keyword>
<dbReference type="InterPro" id="IPR041440">
    <property type="entry name" value="HypF_C"/>
</dbReference>
<dbReference type="InterPro" id="IPR006070">
    <property type="entry name" value="Sua5-like_dom"/>
</dbReference>
<dbReference type="InterPro" id="IPR011125">
    <property type="entry name" value="Znf_HypF"/>
</dbReference>
<protein>
    <recommendedName>
        <fullName evidence="8">Carbamoyltransferase</fullName>
        <ecNumber evidence="8">6.2.-.-</ecNumber>
    </recommendedName>
</protein>
<evidence type="ECO:0000256" key="7">
    <source>
        <dbReference type="ARBA" id="ARBA00048220"/>
    </source>
</evidence>
<evidence type="ECO:0000313" key="12">
    <source>
        <dbReference type="EMBL" id="MBC9715936.1"/>
    </source>
</evidence>
<dbReference type="InterPro" id="IPR017968">
    <property type="entry name" value="Acylphosphatase_CS"/>
</dbReference>
<dbReference type="Pfam" id="PF00708">
    <property type="entry name" value="Acylphosphatase"/>
    <property type="match status" value="1"/>
</dbReference>
<dbReference type="PROSITE" id="PS00150">
    <property type="entry name" value="ACYLPHOSPHATASE_1"/>
    <property type="match status" value="1"/>
</dbReference>
<feature type="active site" evidence="9">
    <location>
        <position position="20"/>
    </location>
</feature>
<dbReference type="EMBL" id="JACTVJ010000012">
    <property type="protein sequence ID" value="MBC9715936.1"/>
    <property type="molecule type" value="Genomic_DNA"/>
</dbReference>
<evidence type="ECO:0000256" key="5">
    <source>
        <dbReference type="ARBA" id="ARBA00022771"/>
    </source>
</evidence>
<dbReference type="Pfam" id="PF01300">
    <property type="entry name" value="Sua5_yciO_yrdC"/>
    <property type="match status" value="1"/>
</dbReference>
<dbReference type="InterPro" id="IPR051060">
    <property type="entry name" value="Carbamoyltrans_HypF-like"/>
</dbReference>
<dbReference type="Gene3D" id="3.30.420.360">
    <property type="match status" value="1"/>
</dbReference>
<evidence type="ECO:0000256" key="3">
    <source>
        <dbReference type="ARBA" id="ARBA00022598"/>
    </source>
</evidence>
<dbReference type="Pfam" id="PF22521">
    <property type="entry name" value="HypF_C_2"/>
    <property type="match status" value="1"/>
</dbReference>
<dbReference type="PROSITE" id="PS51160">
    <property type="entry name" value="ACYLPHOSPHATASE_3"/>
    <property type="match status" value="1"/>
</dbReference>
<dbReference type="Gene3D" id="3.30.420.40">
    <property type="match status" value="1"/>
</dbReference>
<organism evidence="12 13">
    <name type="scientific">Streptomyces polyasparticus</name>
    <dbReference type="NCBI Taxonomy" id="2767826"/>
    <lineage>
        <taxon>Bacteria</taxon>
        <taxon>Bacillati</taxon>
        <taxon>Actinomycetota</taxon>
        <taxon>Actinomycetes</taxon>
        <taxon>Kitasatosporales</taxon>
        <taxon>Streptomycetaceae</taxon>
        <taxon>Streptomyces</taxon>
    </lineage>
</organism>
<evidence type="ECO:0000313" key="13">
    <source>
        <dbReference type="Proteomes" id="UP000642284"/>
    </source>
</evidence>
<dbReference type="Pfam" id="PF07503">
    <property type="entry name" value="zf-HYPF"/>
    <property type="match status" value="2"/>
</dbReference>
<dbReference type="PIRSF" id="PIRSF006256">
    <property type="entry name" value="CMPcnvr_hdrg_mat"/>
    <property type="match status" value="1"/>
</dbReference>
<keyword evidence="6" id="KW-0862">Zinc</keyword>
<dbReference type="SUPFAM" id="SSF55821">
    <property type="entry name" value="YrdC/RibB"/>
    <property type="match status" value="1"/>
</dbReference>
<comment type="catalytic activity">
    <reaction evidence="7">
        <text>C-terminal L-cysteinyl-[HypE protein] + carbamoyl phosphate + ATP + H2O = C-terminal S-carboxamide-L-cysteinyl-[HypE protein] + AMP + phosphate + diphosphate + H(+)</text>
        <dbReference type="Rhea" id="RHEA:55636"/>
        <dbReference type="Rhea" id="RHEA-COMP:14247"/>
        <dbReference type="Rhea" id="RHEA-COMP:14392"/>
        <dbReference type="ChEBI" id="CHEBI:15377"/>
        <dbReference type="ChEBI" id="CHEBI:15378"/>
        <dbReference type="ChEBI" id="CHEBI:30616"/>
        <dbReference type="ChEBI" id="CHEBI:33019"/>
        <dbReference type="ChEBI" id="CHEBI:43474"/>
        <dbReference type="ChEBI" id="CHEBI:58228"/>
        <dbReference type="ChEBI" id="CHEBI:76913"/>
        <dbReference type="ChEBI" id="CHEBI:139126"/>
        <dbReference type="ChEBI" id="CHEBI:456215"/>
    </reaction>
</comment>
<feature type="active site" evidence="9">
    <location>
        <position position="38"/>
    </location>
</feature>
<comment type="similarity">
    <text evidence="2 8">Belongs to the carbamoyltransferase HypF family.</text>
</comment>
<dbReference type="InterPro" id="IPR036046">
    <property type="entry name" value="Acylphosphatase-like_dom_sf"/>
</dbReference>
<accession>A0ABR7SKD3</accession>
<dbReference type="PROSITE" id="PS51163">
    <property type="entry name" value="YRDC"/>
    <property type="match status" value="1"/>
</dbReference>
<name>A0ABR7SKD3_9ACTN</name>
<evidence type="ECO:0000256" key="2">
    <source>
        <dbReference type="ARBA" id="ARBA00008097"/>
    </source>
</evidence>
<dbReference type="PANTHER" id="PTHR42959:SF1">
    <property type="entry name" value="CARBAMOYLTRANSFERASE HYPF"/>
    <property type="match status" value="1"/>
</dbReference>
<evidence type="ECO:0000256" key="8">
    <source>
        <dbReference type="PIRNR" id="PIRNR006256"/>
    </source>
</evidence>
<feature type="domain" description="YrdC-like" evidence="11">
    <location>
        <begin position="202"/>
        <end position="389"/>
    </location>
</feature>
<evidence type="ECO:0000256" key="6">
    <source>
        <dbReference type="ARBA" id="ARBA00022833"/>
    </source>
</evidence>
<evidence type="ECO:0000256" key="4">
    <source>
        <dbReference type="ARBA" id="ARBA00022723"/>
    </source>
</evidence>
<evidence type="ECO:0000256" key="1">
    <source>
        <dbReference type="ARBA" id="ARBA00004711"/>
    </source>
</evidence>
<gene>
    <name evidence="12" type="primary">hypF</name>
    <name evidence="12" type="ORF">H9Y04_25680</name>
</gene>
<sequence>MTRTVRGFEVAGIVQGVGFRPFVHRTATRLGLGGWAANVDGHVEGVVAGQMEAIEEFARRLRTEAPSLARVRQVRLHEAVDGQDAGTGFAVRLSTSAERAGQGPAREVPPDAATCAACLTELFDPADRRFRYPFINCTDCGPRATVIEELPYDRARTTMRRFPLCTLCAAEYGDPADRRFHAEPLACPVCGPRLAWQGMTGEQALREGVAVVAGGGIVAVKGLGGYQLVCDATDAAAVAELRRRKRRPVKPLAVMVSDLEAAAGLAWLGSTERAALTSAAGPVVLLRARKAAAHHVAPAVHPGIRHVGLFLPTTGLHHLLLHDLARPLVVTSGNLTDGPITIDDTEAQEQLAGVADGFLTHDRPIHARYDDSVVQVAGRHVLTVRRARGLAPAPLPLRIPAPVPLAGAGAQLKHTFTLATEDRAHLGPHTGDLAAVATYEAFKSSYAHLRDLTGIPPQVLAHDLHPGYLSTQWAQRQPLRRIAVQHHHAHVAAVAAEHGLHGPFTGVAYDGLGLGDDGTLWGGEILVGDLTEYRRVGRFATAPLPGGEAAVRHPWRMAIGHLYGTEPLGVPRPGAWLTSGFTARHEQRSVAGLRSMIEHRVNTPRASSAGRLFDTVASLIGLADSVSYEGEAAVRLEALAGGGRPEPLAHRIVRVEGLWVYDPTPTLVDLLVRLADGETAARCAAAFHTTLAEVTAGLVARAVAEGAPRTVCLGGGCFANRRLLTEVRGLLRTQGLRVLVGAQVPAGDGGISYGQAAVAAARLAKERG</sequence>
<dbReference type="InterPro" id="IPR001792">
    <property type="entry name" value="Acylphosphatase-like_dom"/>
</dbReference>